<dbReference type="InterPro" id="IPR001173">
    <property type="entry name" value="Glyco_trans_2-like"/>
</dbReference>
<feature type="domain" description="Glycosyltransferase 2-like" evidence="4">
    <location>
        <begin position="8"/>
        <end position="112"/>
    </location>
</feature>
<sequence>MAYILISLIVQNKKNIGLTRSLNKGLKLAKGKYIARQDDSDYSYPKRLEKEYYFLENNKEYGLVGSLTEIMDERNNIINHWGKIRTPEAIFYTLSYRNCLTHASVMFNKKIVLEIGSYNENYKNSQDYELWHRISRKKKIYIIPEYLVKWRKDRSGISIKYGDEQQDYVNKVAINNYGLSESLINYLRHGVKGKSFLIKIKMLLNLNKFHSKIKDESKNVNFNSRELDMICNQIKKRFVIDNFLNSNLKNF</sequence>
<dbReference type="GO" id="GO:0016757">
    <property type="term" value="F:glycosyltransferase activity"/>
    <property type="evidence" value="ECO:0007669"/>
    <property type="project" value="UniProtKB-KW"/>
</dbReference>
<keyword evidence="3" id="KW-0808">Transferase</keyword>
<dbReference type="InterPro" id="IPR029044">
    <property type="entry name" value="Nucleotide-diphossugar_trans"/>
</dbReference>
<evidence type="ECO:0000256" key="2">
    <source>
        <dbReference type="ARBA" id="ARBA00022676"/>
    </source>
</evidence>
<keyword evidence="2" id="KW-0328">Glycosyltransferase</keyword>
<dbReference type="EMBL" id="BARV01029843">
    <property type="protein sequence ID" value="GAI34647.1"/>
    <property type="molecule type" value="Genomic_DNA"/>
</dbReference>
<dbReference type="PANTHER" id="PTHR43685">
    <property type="entry name" value="GLYCOSYLTRANSFERASE"/>
    <property type="match status" value="1"/>
</dbReference>
<dbReference type="AlphaFoldDB" id="X1MSK2"/>
<evidence type="ECO:0000259" key="4">
    <source>
        <dbReference type="Pfam" id="PF00535"/>
    </source>
</evidence>
<accession>X1MSK2</accession>
<dbReference type="InterPro" id="IPR050834">
    <property type="entry name" value="Glycosyltransf_2"/>
</dbReference>
<proteinExistence type="inferred from homology"/>
<comment type="similarity">
    <text evidence="1">Belongs to the glycosyltransferase 2 family.</text>
</comment>
<name>X1MSK2_9ZZZZ</name>
<evidence type="ECO:0000313" key="5">
    <source>
        <dbReference type="EMBL" id="GAI34647.1"/>
    </source>
</evidence>
<reference evidence="5" key="1">
    <citation type="journal article" date="2014" name="Front. Microbiol.">
        <title>High frequency of phylogenetically diverse reductive dehalogenase-homologous genes in deep subseafloor sedimentary metagenomes.</title>
        <authorList>
            <person name="Kawai M."/>
            <person name="Futagami T."/>
            <person name="Toyoda A."/>
            <person name="Takaki Y."/>
            <person name="Nishi S."/>
            <person name="Hori S."/>
            <person name="Arai W."/>
            <person name="Tsubouchi T."/>
            <person name="Morono Y."/>
            <person name="Uchiyama I."/>
            <person name="Ito T."/>
            <person name="Fujiyama A."/>
            <person name="Inagaki F."/>
            <person name="Takami H."/>
        </authorList>
    </citation>
    <scope>NUCLEOTIDE SEQUENCE</scope>
    <source>
        <strain evidence="5">Expedition CK06-06</strain>
    </source>
</reference>
<dbReference type="Pfam" id="PF00535">
    <property type="entry name" value="Glycos_transf_2"/>
    <property type="match status" value="1"/>
</dbReference>
<dbReference type="SUPFAM" id="SSF53448">
    <property type="entry name" value="Nucleotide-diphospho-sugar transferases"/>
    <property type="match status" value="1"/>
</dbReference>
<protein>
    <recommendedName>
        <fullName evidence="4">Glycosyltransferase 2-like domain-containing protein</fullName>
    </recommendedName>
</protein>
<comment type="caution">
    <text evidence="5">The sequence shown here is derived from an EMBL/GenBank/DDBJ whole genome shotgun (WGS) entry which is preliminary data.</text>
</comment>
<dbReference type="PANTHER" id="PTHR43685:SF5">
    <property type="entry name" value="GLYCOSYLTRANSFERASE EPSE-RELATED"/>
    <property type="match status" value="1"/>
</dbReference>
<gene>
    <name evidence="5" type="ORF">S06H3_47505</name>
</gene>
<evidence type="ECO:0000256" key="1">
    <source>
        <dbReference type="ARBA" id="ARBA00006739"/>
    </source>
</evidence>
<organism evidence="5">
    <name type="scientific">marine sediment metagenome</name>
    <dbReference type="NCBI Taxonomy" id="412755"/>
    <lineage>
        <taxon>unclassified sequences</taxon>
        <taxon>metagenomes</taxon>
        <taxon>ecological metagenomes</taxon>
    </lineage>
</organism>
<dbReference type="Gene3D" id="3.90.550.10">
    <property type="entry name" value="Spore Coat Polysaccharide Biosynthesis Protein SpsA, Chain A"/>
    <property type="match status" value="1"/>
</dbReference>
<feature type="non-terminal residue" evidence="5">
    <location>
        <position position="251"/>
    </location>
</feature>
<evidence type="ECO:0000256" key="3">
    <source>
        <dbReference type="ARBA" id="ARBA00022679"/>
    </source>
</evidence>